<protein>
    <submittedName>
        <fullName evidence="1">Uncharacterized protein</fullName>
    </submittedName>
</protein>
<dbReference type="Proteomes" id="UP000298213">
    <property type="component" value="Unassembled WGS sequence"/>
</dbReference>
<organism evidence="1 2">
    <name type="scientific">Sphingomonas parva</name>
    <dbReference type="NCBI Taxonomy" id="2555898"/>
    <lineage>
        <taxon>Bacteria</taxon>
        <taxon>Pseudomonadati</taxon>
        <taxon>Pseudomonadota</taxon>
        <taxon>Alphaproteobacteria</taxon>
        <taxon>Sphingomonadales</taxon>
        <taxon>Sphingomonadaceae</taxon>
        <taxon>Sphingomonas</taxon>
    </lineage>
</organism>
<name>A0A4Y8ZU67_9SPHN</name>
<keyword evidence="2" id="KW-1185">Reference proteome</keyword>
<dbReference type="AlphaFoldDB" id="A0A4Y8ZU67"/>
<evidence type="ECO:0000313" key="1">
    <source>
        <dbReference type="EMBL" id="TFI58685.1"/>
    </source>
</evidence>
<dbReference type="OrthoDB" id="7558887at2"/>
<proteinExistence type="predicted"/>
<comment type="caution">
    <text evidence="1">The sequence shown here is derived from an EMBL/GenBank/DDBJ whole genome shotgun (WGS) entry which is preliminary data.</text>
</comment>
<accession>A0A4Y8ZU67</accession>
<reference evidence="1 2" key="1">
    <citation type="submission" date="2019-03" db="EMBL/GenBank/DDBJ databases">
        <title>Genome sequence of Sphingomonas sp. 17J27-24.</title>
        <authorList>
            <person name="Kim M."/>
            <person name="Maeng S."/>
            <person name="Sathiyaraj S."/>
        </authorList>
    </citation>
    <scope>NUCLEOTIDE SEQUENCE [LARGE SCALE GENOMIC DNA]</scope>
    <source>
        <strain evidence="1 2">17J27-24</strain>
    </source>
</reference>
<dbReference type="RefSeq" id="WP_135085735.1">
    <property type="nucleotide sequence ID" value="NZ_SPDV01000013.1"/>
</dbReference>
<dbReference type="EMBL" id="SPDV01000013">
    <property type="protein sequence ID" value="TFI58685.1"/>
    <property type="molecule type" value="Genomic_DNA"/>
</dbReference>
<evidence type="ECO:0000313" key="2">
    <source>
        <dbReference type="Proteomes" id="UP000298213"/>
    </source>
</evidence>
<sequence length="96" mass="10280">MRRRAILLPALISGMILGGLLVASLRVGDWFRGPDPEMLAAASLQPVPMRLARDAARRAIERSFAMPLKAAGKDANVAVRFLDRPGSFAARAVAVV</sequence>
<gene>
    <name evidence="1" type="ORF">E2493_08600</name>
</gene>